<keyword evidence="2" id="KW-1185">Reference proteome</keyword>
<dbReference type="Proteomes" id="UP001430065">
    <property type="component" value="Unassembled WGS sequence"/>
</dbReference>
<dbReference type="RefSeq" id="WP_204635776.1">
    <property type="nucleotide sequence ID" value="NZ_JADIKC010000003.1"/>
</dbReference>
<accession>A0ABS2JR98</accession>
<comment type="caution">
    <text evidence="1">The sequence shown here is derived from an EMBL/GenBank/DDBJ whole genome shotgun (WGS) entry which is preliminary data.</text>
</comment>
<name>A0ABS2JR98_9GAMM</name>
<evidence type="ECO:0000313" key="1">
    <source>
        <dbReference type="EMBL" id="MBM7121381.1"/>
    </source>
</evidence>
<proteinExistence type="predicted"/>
<sequence>MAAPDHTARIRPSFPMDGALAAPLDRLRVADGAQFTLHPLAPREGIAQVADTLARLLADSESCLRAQHLGWPTEPARWPFGAIYAESIGAAVHYLRQYAGMLGRELE</sequence>
<gene>
    <name evidence="1" type="ORF">ISP20_09470</name>
</gene>
<dbReference type="EMBL" id="JADIKC010000003">
    <property type="protein sequence ID" value="MBM7121381.1"/>
    <property type="molecule type" value="Genomic_DNA"/>
</dbReference>
<organism evidence="1 2">
    <name type="scientific">Dyella kyungheensis</name>
    <dbReference type="NCBI Taxonomy" id="1242174"/>
    <lineage>
        <taxon>Bacteria</taxon>
        <taxon>Pseudomonadati</taxon>
        <taxon>Pseudomonadota</taxon>
        <taxon>Gammaproteobacteria</taxon>
        <taxon>Lysobacterales</taxon>
        <taxon>Rhodanobacteraceae</taxon>
        <taxon>Dyella</taxon>
    </lineage>
</organism>
<protein>
    <submittedName>
        <fullName evidence="1">Uncharacterized protein</fullName>
    </submittedName>
</protein>
<evidence type="ECO:0000313" key="2">
    <source>
        <dbReference type="Proteomes" id="UP001430065"/>
    </source>
</evidence>
<reference evidence="1 2" key="1">
    <citation type="submission" date="2020-10" db="EMBL/GenBank/DDBJ databases">
        <title>Phylogeny of dyella-like bacteria.</title>
        <authorList>
            <person name="Fu J."/>
        </authorList>
    </citation>
    <scope>NUCLEOTIDE SEQUENCE [LARGE SCALE GENOMIC DNA]</scope>
    <source>
        <strain evidence="1 2">THG-B117</strain>
    </source>
</reference>